<dbReference type="AlphaFoldDB" id="A0AAV0C540"/>
<dbReference type="PANTHER" id="PTHR33144">
    <property type="entry name" value="OS10G0409366 PROTEIN-RELATED"/>
    <property type="match status" value="1"/>
</dbReference>
<dbReference type="Pfam" id="PF03004">
    <property type="entry name" value="Transposase_24"/>
    <property type="match status" value="1"/>
</dbReference>
<proteinExistence type="predicted"/>
<evidence type="ECO:0000256" key="1">
    <source>
        <dbReference type="SAM" id="MobiDB-lite"/>
    </source>
</evidence>
<evidence type="ECO:0000313" key="2">
    <source>
        <dbReference type="EMBL" id="CAH9068683.1"/>
    </source>
</evidence>
<feature type="compositionally biased region" description="Acidic residues" evidence="1">
    <location>
        <begin position="69"/>
        <end position="80"/>
    </location>
</feature>
<gene>
    <name evidence="2" type="ORF">CEPIT_LOCUS2824</name>
</gene>
<protein>
    <submittedName>
        <fullName evidence="2">Uncharacterized protein</fullName>
    </submittedName>
</protein>
<name>A0AAV0C540_9ASTE</name>
<comment type="caution">
    <text evidence="2">The sequence shown here is derived from an EMBL/GenBank/DDBJ whole genome shotgun (WGS) entry which is preliminary data.</text>
</comment>
<feature type="region of interest" description="Disordered" evidence="1">
    <location>
        <begin position="131"/>
        <end position="151"/>
    </location>
</feature>
<feature type="region of interest" description="Disordered" evidence="1">
    <location>
        <begin position="69"/>
        <end position="114"/>
    </location>
</feature>
<feature type="region of interest" description="Disordered" evidence="1">
    <location>
        <begin position="608"/>
        <end position="638"/>
    </location>
</feature>
<dbReference type="InterPro" id="IPR004252">
    <property type="entry name" value="Probable_transposase_24"/>
</dbReference>
<dbReference type="Proteomes" id="UP001152523">
    <property type="component" value="Unassembled WGS sequence"/>
</dbReference>
<dbReference type="PANTHER" id="PTHR33144:SF35">
    <property type="entry name" value="TRANSPOSASE, PTTA_EN_SPM, PLANT-RELATED"/>
    <property type="match status" value="1"/>
</dbReference>
<accession>A0AAV0C540</accession>
<feature type="region of interest" description="Disordered" evidence="1">
    <location>
        <begin position="219"/>
        <end position="283"/>
    </location>
</feature>
<reference evidence="2" key="1">
    <citation type="submission" date="2022-07" db="EMBL/GenBank/DDBJ databases">
        <authorList>
            <person name="Macas J."/>
            <person name="Novak P."/>
            <person name="Neumann P."/>
        </authorList>
    </citation>
    <scope>NUCLEOTIDE SEQUENCE</scope>
</reference>
<organism evidence="2 3">
    <name type="scientific">Cuscuta epithymum</name>
    <dbReference type="NCBI Taxonomy" id="186058"/>
    <lineage>
        <taxon>Eukaryota</taxon>
        <taxon>Viridiplantae</taxon>
        <taxon>Streptophyta</taxon>
        <taxon>Embryophyta</taxon>
        <taxon>Tracheophyta</taxon>
        <taxon>Spermatophyta</taxon>
        <taxon>Magnoliopsida</taxon>
        <taxon>eudicotyledons</taxon>
        <taxon>Gunneridae</taxon>
        <taxon>Pentapetalae</taxon>
        <taxon>asterids</taxon>
        <taxon>lamiids</taxon>
        <taxon>Solanales</taxon>
        <taxon>Convolvulaceae</taxon>
        <taxon>Cuscuteae</taxon>
        <taxon>Cuscuta</taxon>
        <taxon>Cuscuta subgen. Cuscuta</taxon>
    </lineage>
</organism>
<keyword evidence="3" id="KW-1185">Reference proteome</keyword>
<feature type="compositionally biased region" description="Acidic residues" evidence="1">
    <location>
        <begin position="626"/>
        <end position="638"/>
    </location>
</feature>
<evidence type="ECO:0000313" key="3">
    <source>
        <dbReference type="Proteomes" id="UP001152523"/>
    </source>
</evidence>
<dbReference type="EMBL" id="CAMAPF010000015">
    <property type="protein sequence ID" value="CAH9068683.1"/>
    <property type="molecule type" value="Genomic_DNA"/>
</dbReference>
<sequence>MGKKRDNSQIHGLGELTEYEKQRLKKLDLNKERMRAAGFTTLANKGITLSNQKATTKRITCAPYGLVDEEYMPSDDENDECDHPKVSKKGKDRNNNEGKKSSGPSKTSEDSVKVYSETELVGVLGEHKRHKKLTAFQPQKGKEKGSYNQGTSQQCKQFVSNKKAQHIPPGSMAMYCNMRKRQEILKKKNNPVFLLENEDSSSEQESEDIHENYFIGGEEQVSASSTRKVRNSRMPLSTEDHDDETDSLKNSMDIQNEVPIEKETSGTTTSKKVAGEKKTRGPTVMAEVHNRKIEERPIIILNEAGQPIGPTPDLVREFSRFLGTVARDSELTPLNYVTWHKVPQHKLDNIWDYVMEKYMVPTEGKKWVFSTINDLWRVHKSRMKKAHYYAYTTDAERWKNRPKTLPENIFKELVNYWNVDEVEEASDINRNNRMQYDDPHTLGPTSFALLRHVLQQDDPNNQDPSQAIVYKESRMRTPGNQYLTKYDKASENIKKMDELQSQQECGEKETKEDPYYLVVDKPELSGRLRLRGRGMNKSKLKKGDRSAKSSYTLPEEFLQCVTAQLEPNIKANVRQEVAQDVASMVLSQIKAANPGINLTIPEFCISARDKSTHEPDGSNGKSNGSDEFDDEDELQQPE</sequence>